<keyword evidence="11" id="KW-0234">DNA repair</keyword>
<evidence type="ECO:0000259" key="14">
    <source>
        <dbReference type="PROSITE" id="PS50290"/>
    </source>
</evidence>
<sequence length="2481" mass="280199">MAPHEPPTGTPGRWEAPPSTMAAQLINNLSTKKQSRQVEHDDLQSLMTEVSCRENDASDFTDPEAMLEHKHKLLYVIAKVVLEKLNKDDPFMNVQNVINQACEALDVFISTVKDVPNILNYVSTPDRPLKSRGPEPLWIWLFPRVLACLGRRNSKKLTVKIEAFFSTSFEVVARSPKLWGLSSSFFAYLKDSVTSILNILQALSLAAHGGEMDFILPSDQFKVSSYSFSSEDDMSETSLQCTYSLRSKEGAIHHAICILSILVKVSIQAASFQDATPAFQDYLAWLFDSFYTSYELQKVWISAGDSAQDCESPAISLFCGLQTLLSSIQNLLSETLVRKGYAYLTIIGADIIVNPSNIIGKDVNLAFCRTLLHLANICKKYDSTCRIIRLSLLPKLRTVLDDEDASIIVGNDFQNAAATLLWACRSAENANLGLVLPHMNFDTDSLNADLNLLVLKDIKSRSTQSAPPNKRRKIHSEEGLLQEIIAKLYSLFGDQEVLDMDGLCHLAERCFAGLTDLDQCKAIDYLSMIPCAAYGSLTVTRDKYENIVSSQCFICEKLPPRATALDDDLCQKTGSEAILILTTLIKAPGFHESRRSRVLAMIAVKAFAVHSRDEEFFDLESSVVGQWCLKSLQSSMRELRIAAGRTLPEFLQEEKAPKDLILKNRTNVLIILRDLCEKPNLHWQETCVLAWGQLARFVQLNHLHYSHAYKFRVLVDGELNIVLLKLVEYLGHSNPIVSNAAYNEILKLANRNGTVDKPVERLFSPFWDSIAIAAVKELLSRPQTSQLMADLLEITVSEFLILTQAYTLPWLVLWRDGKTIKKIASARNEAPWRVCTDSANIVHIMALLLLQDVQNIESHTMSVLKFVSSDFEKRGLDFAFLLKMDPSSTFLHLLKVAGYADNSKKSRIRLALQFLVENVQSPDQNRKKNNPMAAFLEQHNLGLVTRISEVVNDNRDEQSSFEKKRNVKAIEEMVTIGKTYTGAARPQICACLQSALAQKDLQASAFSAWSAMLRYLGDDDVEWMLESTFVTIIQYWESFDDYTKKAAEETLQYLLRDRARLIRNRIVELPSLSSIPQLQDIEHKLNTIRRPTDVGNAFQIFSRRIQHETAGVVAQALSELKGLLQEQQSFLQASAVSEQPDVVIGKLVRSIMDACVKFNESHHDIAKLSGECIGLIGCLDPNRVEAVRDQREMVVVMNFHDPEETTDFLLFLLEEVIIKAFLSATDTTLQGFLSFVMQELLSKGGFADVCAPTLRGAHKDPNNPLCKKWESLPESVQATLTPFLSSMFSVLKMEVPTTTYPIFRPDSSQPSRINKYNNWLKTFVLDLLQKPKNPNAELIFPPLCRAIRIKDLSVASFLLPYLILHIVIEGSDEERGNIGAELLGILKYRPTSTSHVKQEELRLCSEAVFRVLDYLSRWIQAKQMIVHREIRAGIPDGPEQIEKVTKLIESIPAEIVSARAIQCKSYSRALFNWEQHIRHIRETKKQDASGEVSDLERLQEIYTQIDEPDGIEGISAHLHVLDIDQIVLGHRKAGRWTAAQGWYEIKLAEDPEDVDVQLNLLTCLKESGQHDVLLNYVEGMHTATKTVGKLLPFATEASWATGRWAALQKYTSIAGRDLEEDFNVSIGKALLALHEKETTRFVSTIEDLREQITCSLSRATTSSIGSCHDPMLKLHVLTELEMIAGVDYTEPIPKEELLESLDRRLETIGGYLNDKQYLLGIRRAAMQLSSLEFTKGDLASAWLTSARLARKGNAIHQSFNAVLHASQLGDDSAKIEHARLLWKEDQHRKAIQSLQGAIDSNAFMSHNEINKASLGSVDNTHRKQQQNLLEARAHLLLAKWLDRAGQTNSSALRAQYQLAAKTHNAWEKGHYYLGRHYNKLLESSSNLPFERQDDSYLSGETASLVISNYLRSLGHGTKYVHQTLPRILTLWLDLGTQLSQKIDPKRHSQEFVSKMTQLRKKTLDDLHIRFKKYISKMPAYIFYTALPQIVSRITHPHREVNHFLQLIMLKVVSAHPQQSLWSVLALSTSTQLDRRTKGMELLTKLPNVSVKADHSSIDIRALIRSGQALTTEILRLCEAGDFKEARVFRSSLSKDLQFKHKVLPSALACPVEAALTASLPTLTDKVATHKAFSRDVITINSFEDDVLVLNSLAKPKRVRALASNGQHYGLLFKPKDDLRMDQRLQEFNGMMNRSLKRDAESSRRQLYVKTYAVTPLNEECGIIEWIEGLQTLRKILTDLYGAQGKRINYTELGMYCEEAMKSEKQLPFFTEKVLGEFKPVFHKWFVKQFPEPSAWFAARLRYTRSCAVMSMVGTILGLGDRHTENILFEEGNGGTFHVDFNCLFEKGKTFAKPEQVPFRLTHNMVDAMGMYGYEGPFRKSSELTIKLLRQHEETLMTILEAFIYDPTLDLMKRVDKKKREIANEGMLSGQKVLDVIQRKLKGLLPGESVPLSVEGYVDELIKQATDPRRLTAMYIGWSAFF</sequence>
<dbReference type="InterPro" id="IPR016024">
    <property type="entry name" value="ARM-type_fold"/>
</dbReference>
<dbReference type="PROSITE" id="PS51189">
    <property type="entry name" value="FAT"/>
    <property type="match status" value="1"/>
</dbReference>
<dbReference type="InterPro" id="IPR036940">
    <property type="entry name" value="PI3/4_kinase_cat_sf"/>
</dbReference>
<dbReference type="InParanoid" id="G2YVA2"/>
<dbReference type="InterPro" id="IPR003152">
    <property type="entry name" value="FATC_dom"/>
</dbReference>
<dbReference type="GO" id="GO:0005694">
    <property type="term" value="C:chromosome"/>
    <property type="evidence" value="ECO:0007669"/>
    <property type="project" value="TreeGrafter"/>
</dbReference>
<keyword evidence="5" id="KW-0723">Serine/threonine-protein kinase</keyword>
<evidence type="ECO:0000256" key="12">
    <source>
        <dbReference type="ARBA" id="ARBA00023242"/>
    </source>
</evidence>
<dbReference type="HOGENOM" id="CLU_000178_4_1_1"/>
<dbReference type="FunCoup" id="G2YVA2">
    <property type="interactions" value="1082"/>
</dbReference>
<dbReference type="STRING" id="999810.G2YVA2"/>
<evidence type="ECO:0000256" key="13">
    <source>
        <dbReference type="ARBA" id="ARBA00025079"/>
    </source>
</evidence>
<evidence type="ECO:0000256" key="6">
    <source>
        <dbReference type="ARBA" id="ARBA00022679"/>
    </source>
</evidence>
<dbReference type="Gene3D" id="1.10.1070.11">
    <property type="entry name" value="Phosphatidylinositol 3-/4-kinase, catalytic domain"/>
    <property type="match status" value="1"/>
</dbReference>
<dbReference type="EC" id="2.7.11.1" evidence="4"/>
<evidence type="ECO:0000256" key="2">
    <source>
        <dbReference type="ARBA" id="ARBA00010769"/>
    </source>
</evidence>
<evidence type="ECO:0000313" key="17">
    <source>
        <dbReference type="EMBL" id="CCD55550.1"/>
    </source>
</evidence>
<dbReference type="PANTHER" id="PTHR11139:SF125">
    <property type="entry name" value="SERINE_THREONINE-PROTEIN KINASE MEC1"/>
    <property type="match status" value="1"/>
</dbReference>
<proteinExistence type="inferred from homology"/>
<dbReference type="PANTHER" id="PTHR11139">
    <property type="entry name" value="ATAXIA TELANGIECTASIA MUTATED ATM -RELATED"/>
    <property type="match status" value="1"/>
</dbReference>
<protein>
    <recommendedName>
        <fullName evidence="4">non-specific serine/threonine protein kinase</fullName>
        <ecNumber evidence="4">2.7.11.1</ecNumber>
    </recommendedName>
</protein>
<keyword evidence="10" id="KW-0067">ATP-binding</keyword>
<dbReference type="PROSITE" id="PS50290">
    <property type="entry name" value="PI3_4_KINASE_3"/>
    <property type="match status" value="1"/>
</dbReference>
<feature type="domain" description="FAT" evidence="15">
    <location>
        <begin position="1455"/>
        <end position="2029"/>
    </location>
</feature>
<keyword evidence="7" id="KW-0547">Nucleotide-binding</keyword>
<dbReference type="GO" id="GO:0000723">
    <property type="term" value="P:telomere maintenance"/>
    <property type="evidence" value="ECO:0007669"/>
    <property type="project" value="TreeGrafter"/>
</dbReference>
<feature type="domain" description="FATC" evidence="16">
    <location>
        <begin position="2449"/>
        <end position="2481"/>
    </location>
</feature>
<dbReference type="InterPro" id="IPR012993">
    <property type="entry name" value="UME"/>
</dbReference>
<keyword evidence="6" id="KW-0808">Transferase</keyword>
<comment type="similarity">
    <text evidence="2">Belongs to the PI3/PI4-kinase family. ATM subfamily.</text>
</comment>
<evidence type="ECO:0000256" key="5">
    <source>
        <dbReference type="ARBA" id="ARBA00022527"/>
    </source>
</evidence>
<dbReference type="GO" id="GO:0006281">
    <property type="term" value="P:DNA repair"/>
    <property type="evidence" value="ECO:0007669"/>
    <property type="project" value="UniProtKB-KW"/>
</dbReference>
<dbReference type="GO" id="GO:0005634">
    <property type="term" value="C:nucleus"/>
    <property type="evidence" value="ECO:0007669"/>
    <property type="project" value="UniProtKB-SubCell"/>
</dbReference>
<dbReference type="InterPro" id="IPR011009">
    <property type="entry name" value="Kinase-like_dom_sf"/>
</dbReference>
<dbReference type="SUPFAM" id="SSF48371">
    <property type="entry name" value="ARM repeat"/>
    <property type="match status" value="1"/>
</dbReference>
<dbReference type="Pfam" id="PF23593">
    <property type="entry name" value="HEAT_ATR"/>
    <property type="match status" value="1"/>
</dbReference>
<dbReference type="Proteomes" id="UP000008177">
    <property type="component" value="Unplaced contigs"/>
</dbReference>
<comment type="subcellular location">
    <subcellularLocation>
        <location evidence="1">Nucleus</location>
    </subcellularLocation>
</comment>
<evidence type="ECO:0000259" key="16">
    <source>
        <dbReference type="PROSITE" id="PS51190"/>
    </source>
</evidence>
<evidence type="ECO:0000256" key="10">
    <source>
        <dbReference type="ARBA" id="ARBA00022840"/>
    </source>
</evidence>
<organism evidence="17 18">
    <name type="scientific">Botryotinia fuckeliana (strain T4)</name>
    <name type="common">Noble rot fungus</name>
    <name type="synonym">Botrytis cinerea</name>
    <dbReference type="NCBI Taxonomy" id="999810"/>
    <lineage>
        <taxon>Eukaryota</taxon>
        <taxon>Fungi</taxon>
        <taxon>Dikarya</taxon>
        <taxon>Ascomycota</taxon>
        <taxon>Pezizomycotina</taxon>
        <taxon>Leotiomycetes</taxon>
        <taxon>Helotiales</taxon>
        <taxon>Sclerotiniaceae</taxon>
        <taxon>Botrytis</taxon>
    </lineage>
</organism>
<feature type="domain" description="PI3K/PI4K catalytic" evidence="14">
    <location>
        <begin position="2142"/>
        <end position="2451"/>
    </location>
</feature>
<comment type="subunit">
    <text evidence="3">Associates with DNA double-strand breaks.</text>
</comment>
<dbReference type="SMART" id="SM00802">
    <property type="entry name" value="UME"/>
    <property type="match status" value="1"/>
</dbReference>
<evidence type="ECO:0000256" key="8">
    <source>
        <dbReference type="ARBA" id="ARBA00022763"/>
    </source>
</evidence>
<dbReference type="Pfam" id="PF02260">
    <property type="entry name" value="FATC"/>
    <property type="match status" value="1"/>
</dbReference>
<keyword evidence="12" id="KW-0539">Nucleus</keyword>
<evidence type="ECO:0000256" key="11">
    <source>
        <dbReference type="ARBA" id="ARBA00023204"/>
    </source>
</evidence>
<evidence type="ECO:0000256" key="7">
    <source>
        <dbReference type="ARBA" id="ARBA00022741"/>
    </source>
</evidence>
<dbReference type="GO" id="GO:0004674">
    <property type="term" value="F:protein serine/threonine kinase activity"/>
    <property type="evidence" value="ECO:0007669"/>
    <property type="project" value="UniProtKB-KW"/>
</dbReference>
<dbReference type="PROSITE" id="PS51190">
    <property type="entry name" value="FATC"/>
    <property type="match status" value="1"/>
</dbReference>
<evidence type="ECO:0000256" key="4">
    <source>
        <dbReference type="ARBA" id="ARBA00012513"/>
    </source>
</evidence>
<keyword evidence="8" id="KW-0227">DNA damage</keyword>
<dbReference type="InterPro" id="IPR014009">
    <property type="entry name" value="PIK_FAT"/>
</dbReference>
<dbReference type="SMART" id="SM00146">
    <property type="entry name" value="PI3Kc"/>
    <property type="match status" value="1"/>
</dbReference>
<dbReference type="InterPro" id="IPR056802">
    <property type="entry name" value="ATR-like_M-HEAT"/>
</dbReference>
<reference evidence="18" key="1">
    <citation type="journal article" date="2011" name="PLoS Genet.">
        <title>Genomic analysis of the necrotrophic fungal pathogens Sclerotinia sclerotiorum and Botrytis cinerea.</title>
        <authorList>
            <person name="Amselem J."/>
            <person name="Cuomo C.A."/>
            <person name="van Kan J.A."/>
            <person name="Viaud M."/>
            <person name="Benito E.P."/>
            <person name="Couloux A."/>
            <person name="Coutinho P.M."/>
            <person name="de Vries R.P."/>
            <person name="Dyer P.S."/>
            <person name="Fillinger S."/>
            <person name="Fournier E."/>
            <person name="Gout L."/>
            <person name="Hahn M."/>
            <person name="Kohn L."/>
            <person name="Lapalu N."/>
            <person name="Plummer K.M."/>
            <person name="Pradier J.M."/>
            <person name="Quevillon E."/>
            <person name="Sharon A."/>
            <person name="Simon A."/>
            <person name="ten Have A."/>
            <person name="Tudzynski B."/>
            <person name="Tudzynski P."/>
            <person name="Wincker P."/>
            <person name="Andrew M."/>
            <person name="Anthouard V."/>
            <person name="Beever R.E."/>
            <person name="Beffa R."/>
            <person name="Benoit I."/>
            <person name="Bouzid O."/>
            <person name="Brault B."/>
            <person name="Chen Z."/>
            <person name="Choquer M."/>
            <person name="Collemare J."/>
            <person name="Cotton P."/>
            <person name="Danchin E.G."/>
            <person name="Da Silva C."/>
            <person name="Gautier A."/>
            <person name="Giraud C."/>
            <person name="Giraud T."/>
            <person name="Gonzalez C."/>
            <person name="Grossetete S."/>
            <person name="Guldener U."/>
            <person name="Henrissat B."/>
            <person name="Howlett B.J."/>
            <person name="Kodira C."/>
            <person name="Kretschmer M."/>
            <person name="Lappartient A."/>
            <person name="Leroch M."/>
            <person name="Levis C."/>
            <person name="Mauceli E."/>
            <person name="Neuveglise C."/>
            <person name="Oeser B."/>
            <person name="Pearson M."/>
            <person name="Poulain J."/>
            <person name="Poussereau N."/>
            <person name="Quesneville H."/>
            <person name="Rascle C."/>
            <person name="Schumacher J."/>
            <person name="Segurens B."/>
            <person name="Sexton A."/>
            <person name="Silva E."/>
            <person name="Sirven C."/>
            <person name="Soanes D.M."/>
            <person name="Talbot N.J."/>
            <person name="Templeton M."/>
            <person name="Yandava C."/>
            <person name="Yarden O."/>
            <person name="Zeng Q."/>
            <person name="Rollins J.A."/>
            <person name="Lebrun M.H."/>
            <person name="Dickman M."/>
        </authorList>
    </citation>
    <scope>NUCLEOTIDE SEQUENCE [LARGE SCALE GENOMIC DNA]</scope>
    <source>
        <strain evidence="18">T4</strain>
    </source>
</reference>
<keyword evidence="9 17" id="KW-0418">Kinase</keyword>
<accession>G2YVA2</accession>
<evidence type="ECO:0000256" key="9">
    <source>
        <dbReference type="ARBA" id="ARBA00022777"/>
    </source>
</evidence>
<comment type="function">
    <text evidence="13">Serine/threonine protein kinase which activates checkpoint signaling upon genotoxic stresses such as ionizing radiation (IR), ultraviolet light (UV), or DNA replication stalling, thereby acting as a DNA damage sensor. Recognizes the substrate consensus sequence [ST]-Q. Phosphorylates histone H2A to form H2AS128ph (gamma-H2A) at sites of DNA damage, involved in the regulation of DNA damage response mechanism. Required for the control of telomere length and genome stability.</text>
</comment>
<gene>
    <name evidence="17" type="ORF">BofuT4_P155410.1</name>
</gene>
<evidence type="ECO:0000256" key="3">
    <source>
        <dbReference type="ARBA" id="ARBA00011370"/>
    </source>
</evidence>
<dbReference type="FunFam" id="1.10.1070.11:FF:000031">
    <property type="entry name" value="Phosphatidyl inositol 3-kinase"/>
    <property type="match status" value="1"/>
</dbReference>
<evidence type="ECO:0000256" key="1">
    <source>
        <dbReference type="ARBA" id="ARBA00004123"/>
    </source>
</evidence>
<dbReference type="InterPro" id="IPR000403">
    <property type="entry name" value="PI3/4_kinase_cat_dom"/>
</dbReference>
<name>G2YVA2_BOTF4</name>
<dbReference type="EMBL" id="FQ790355">
    <property type="protein sequence ID" value="CCD55550.1"/>
    <property type="molecule type" value="Genomic_DNA"/>
</dbReference>
<dbReference type="InterPro" id="IPR057564">
    <property type="entry name" value="HEAT_ATR"/>
</dbReference>
<dbReference type="GO" id="GO:0005524">
    <property type="term" value="F:ATP binding"/>
    <property type="evidence" value="ECO:0007669"/>
    <property type="project" value="UniProtKB-KW"/>
</dbReference>
<dbReference type="InterPro" id="IPR003151">
    <property type="entry name" value="PIK-rel_kinase_FAT"/>
</dbReference>
<dbReference type="InterPro" id="IPR050517">
    <property type="entry name" value="DDR_Repair_Kinase"/>
</dbReference>
<evidence type="ECO:0000259" key="15">
    <source>
        <dbReference type="PROSITE" id="PS51189"/>
    </source>
</evidence>
<dbReference type="Gene3D" id="3.30.1010.10">
    <property type="entry name" value="Phosphatidylinositol 3-kinase Catalytic Subunit, Chain A, domain 4"/>
    <property type="match status" value="1"/>
</dbReference>
<dbReference type="SMART" id="SM01343">
    <property type="entry name" value="FATC"/>
    <property type="match status" value="1"/>
</dbReference>
<dbReference type="Pfam" id="PF08064">
    <property type="entry name" value="UME"/>
    <property type="match status" value="1"/>
</dbReference>
<evidence type="ECO:0000313" key="18">
    <source>
        <dbReference type="Proteomes" id="UP000008177"/>
    </source>
</evidence>
<dbReference type="CDD" id="cd00892">
    <property type="entry name" value="PIKKc_ATR"/>
    <property type="match status" value="1"/>
</dbReference>
<dbReference type="Pfam" id="PF00454">
    <property type="entry name" value="PI3_PI4_kinase"/>
    <property type="match status" value="1"/>
</dbReference>
<dbReference type="GO" id="GO:0000077">
    <property type="term" value="P:DNA damage checkpoint signaling"/>
    <property type="evidence" value="ECO:0007669"/>
    <property type="project" value="TreeGrafter"/>
</dbReference>
<dbReference type="Pfam" id="PF02259">
    <property type="entry name" value="FAT"/>
    <property type="match status" value="1"/>
</dbReference>
<dbReference type="OrthoDB" id="381190at2759"/>
<dbReference type="SUPFAM" id="SSF56112">
    <property type="entry name" value="Protein kinase-like (PK-like)"/>
    <property type="match status" value="1"/>
</dbReference>
<dbReference type="eggNOG" id="KOG0890">
    <property type="taxonomic scope" value="Eukaryota"/>
</dbReference>
<dbReference type="Pfam" id="PF25030">
    <property type="entry name" value="M-HEAT_ATR"/>
    <property type="match status" value="1"/>
</dbReference>